<evidence type="ECO:0000256" key="1">
    <source>
        <dbReference type="SAM" id="MobiDB-lite"/>
    </source>
</evidence>
<dbReference type="Proteomes" id="UP000825072">
    <property type="component" value="Chromosome 1"/>
</dbReference>
<feature type="region of interest" description="Disordered" evidence="1">
    <location>
        <begin position="126"/>
        <end position="153"/>
    </location>
</feature>
<dbReference type="EMBL" id="AP024747">
    <property type="protein sequence ID" value="BCY24634.1"/>
    <property type="molecule type" value="Genomic_DNA"/>
</dbReference>
<organism evidence="2 3">
    <name type="scientific">Cutibacterium modestum</name>
    <dbReference type="NCBI Taxonomy" id="2559073"/>
    <lineage>
        <taxon>Bacteria</taxon>
        <taxon>Bacillati</taxon>
        <taxon>Actinomycetota</taxon>
        <taxon>Actinomycetes</taxon>
        <taxon>Propionibacteriales</taxon>
        <taxon>Propionibacteriaceae</taxon>
        <taxon>Cutibacterium</taxon>
    </lineage>
</organism>
<protein>
    <submittedName>
        <fullName evidence="2">Uncharacterized protein</fullName>
    </submittedName>
</protein>
<name>A0AAD1KN39_9ACTN</name>
<sequence>MQQQLTHGTHDEEEHYADDEVGHHDARTGGMDGLAGAHKQAGADGSANGNELDVPIAEASSKMLVLRSGMLIFHGHGEHCVLPKGRARPENSHFTSWTLPRWFWTMTGEASFCEELLTMTMQVTTGSDAAEGSPDTHEKEGGDPNKHLICSKG</sequence>
<evidence type="ECO:0000313" key="2">
    <source>
        <dbReference type="EMBL" id="BCY24634.1"/>
    </source>
</evidence>
<accession>A0AAD1KN39</accession>
<evidence type="ECO:0000313" key="3">
    <source>
        <dbReference type="Proteomes" id="UP000825072"/>
    </source>
</evidence>
<proteinExistence type="predicted"/>
<reference evidence="2" key="1">
    <citation type="submission" date="2021-06" db="EMBL/GenBank/DDBJ databases">
        <title>Genome sequence of Cutibacterium modestum strain KB17-24694.</title>
        <authorList>
            <person name="Dekio I."/>
            <person name="Asahina A."/>
            <person name="Nishida M."/>
        </authorList>
    </citation>
    <scope>NUCLEOTIDE SEQUENCE</scope>
    <source>
        <strain evidence="2">KB17-24694</strain>
    </source>
</reference>
<feature type="region of interest" description="Disordered" evidence="1">
    <location>
        <begin position="1"/>
        <end position="49"/>
    </location>
</feature>
<gene>
    <name evidence="2" type="ORF">KB1_06240</name>
</gene>
<feature type="compositionally biased region" description="Basic and acidic residues" evidence="1">
    <location>
        <begin position="8"/>
        <end position="27"/>
    </location>
</feature>
<dbReference type="AlphaFoldDB" id="A0AAD1KN39"/>
<feature type="compositionally biased region" description="Basic and acidic residues" evidence="1">
    <location>
        <begin position="134"/>
        <end position="146"/>
    </location>
</feature>